<reference evidence="2" key="1">
    <citation type="submission" date="2018-02" db="EMBL/GenBank/DDBJ databases">
        <title>Rhizophora mucronata_Transcriptome.</title>
        <authorList>
            <person name="Meera S.P."/>
            <person name="Sreeshan A."/>
            <person name="Augustine A."/>
        </authorList>
    </citation>
    <scope>NUCLEOTIDE SEQUENCE</scope>
    <source>
        <tissue evidence="2">Leaf</tissue>
    </source>
</reference>
<keyword evidence="1" id="KW-0812">Transmembrane</keyword>
<accession>A0A2P2QNL2</accession>
<keyword evidence="1" id="KW-0472">Membrane</keyword>
<sequence length="73" mass="8512">MFCFPLGLIEALSFFPLTCTSCLLVCFRRQILTLLHKTRYSSVSMPSLKQFEVCPLESRCQIRLRILFLCFDS</sequence>
<dbReference type="EMBL" id="GGEC01088089">
    <property type="protein sequence ID" value="MBX68573.1"/>
    <property type="molecule type" value="Transcribed_RNA"/>
</dbReference>
<proteinExistence type="predicted"/>
<evidence type="ECO:0000256" key="1">
    <source>
        <dbReference type="SAM" id="Phobius"/>
    </source>
</evidence>
<evidence type="ECO:0000313" key="2">
    <source>
        <dbReference type="EMBL" id="MBX68573.1"/>
    </source>
</evidence>
<name>A0A2P2QNL2_RHIMU</name>
<dbReference type="AlphaFoldDB" id="A0A2P2QNL2"/>
<protein>
    <submittedName>
        <fullName evidence="2">Uncharacterized protein</fullName>
    </submittedName>
</protein>
<organism evidence="2">
    <name type="scientific">Rhizophora mucronata</name>
    <name type="common">Asiatic mangrove</name>
    <dbReference type="NCBI Taxonomy" id="61149"/>
    <lineage>
        <taxon>Eukaryota</taxon>
        <taxon>Viridiplantae</taxon>
        <taxon>Streptophyta</taxon>
        <taxon>Embryophyta</taxon>
        <taxon>Tracheophyta</taxon>
        <taxon>Spermatophyta</taxon>
        <taxon>Magnoliopsida</taxon>
        <taxon>eudicotyledons</taxon>
        <taxon>Gunneridae</taxon>
        <taxon>Pentapetalae</taxon>
        <taxon>rosids</taxon>
        <taxon>fabids</taxon>
        <taxon>Malpighiales</taxon>
        <taxon>Rhizophoraceae</taxon>
        <taxon>Rhizophora</taxon>
    </lineage>
</organism>
<feature type="transmembrane region" description="Helical" evidence="1">
    <location>
        <begin position="6"/>
        <end position="27"/>
    </location>
</feature>
<keyword evidence="1" id="KW-1133">Transmembrane helix</keyword>